<dbReference type="PANTHER" id="PTHR42977:SF3">
    <property type="entry name" value="AB HYDROLASE-1 DOMAIN-CONTAINING PROTEIN"/>
    <property type="match status" value="1"/>
</dbReference>
<dbReference type="SUPFAM" id="SSF53474">
    <property type="entry name" value="alpha/beta-Hydrolases"/>
    <property type="match status" value="1"/>
</dbReference>
<dbReference type="InterPro" id="IPR051340">
    <property type="entry name" value="Haloalkane_dehalogenase"/>
</dbReference>
<evidence type="ECO:0000313" key="4">
    <source>
        <dbReference type="Proteomes" id="UP001305779"/>
    </source>
</evidence>
<proteinExistence type="predicted"/>
<dbReference type="PRINTS" id="PR00412">
    <property type="entry name" value="EPOXHYDRLASE"/>
</dbReference>
<dbReference type="NCBIfam" id="NF002938">
    <property type="entry name" value="PRK03592.1"/>
    <property type="match status" value="1"/>
</dbReference>
<comment type="caution">
    <text evidence="3">The sequence shown here is derived from an EMBL/GenBank/DDBJ whole genome shotgun (WGS) entry which is preliminary data.</text>
</comment>
<evidence type="ECO:0000313" key="3">
    <source>
        <dbReference type="EMBL" id="KAK4498378.1"/>
    </source>
</evidence>
<keyword evidence="1" id="KW-0378">Hydrolase</keyword>
<gene>
    <name evidence="3" type="ORF">PRZ48_011036</name>
</gene>
<dbReference type="EMBL" id="JAXOVC010000008">
    <property type="protein sequence ID" value="KAK4498378.1"/>
    <property type="molecule type" value="Genomic_DNA"/>
</dbReference>
<evidence type="ECO:0000259" key="2">
    <source>
        <dbReference type="Pfam" id="PF00561"/>
    </source>
</evidence>
<dbReference type="Gene3D" id="3.40.50.1820">
    <property type="entry name" value="alpha/beta hydrolase"/>
    <property type="match status" value="1"/>
</dbReference>
<protein>
    <recommendedName>
        <fullName evidence="2">AB hydrolase-1 domain-containing protein</fullName>
    </recommendedName>
</protein>
<sequence length="323" mass="36923">MAHQPDSPEVDISAEFPFDLHNVDILGSQMAYIDTQPDSTTHNGPVALFIHGNPTSSYLWRNVIPHVSPVMRCVAPDLIGMGSSSNPRNLQYRFTDHYTFLSTFIETVIPSSPVLLVIYDWGSALGLHWAHQQAELSNTGSPPRVLGIALMEFIRPFRDYDDFLDREEVRAVFQAFRNPETGRKLIIEQNTFVEKTLPRGVVRGLTEAEMDVYRRPFLRPEDRLPTYVWPNQIPIDHRPSDVFDIATRYHDWLMRTGVPKLFFWATPGTLVSVKKAQWYARNLKNAKTVHLGKGSHFITEDHPKNIGMNIRDWVVDTLLAKAC</sequence>
<dbReference type="Proteomes" id="UP001305779">
    <property type="component" value="Unassembled WGS sequence"/>
</dbReference>
<dbReference type="InterPro" id="IPR000073">
    <property type="entry name" value="AB_hydrolase_1"/>
</dbReference>
<dbReference type="Pfam" id="PF00561">
    <property type="entry name" value="Abhydrolase_1"/>
    <property type="match status" value="1"/>
</dbReference>
<accession>A0ABR0EAB2</accession>
<dbReference type="InterPro" id="IPR029058">
    <property type="entry name" value="AB_hydrolase_fold"/>
</dbReference>
<organism evidence="3 4">
    <name type="scientific">Zasmidium cellare</name>
    <name type="common">Wine cellar mold</name>
    <name type="synonym">Racodium cellare</name>
    <dbReference type="NCBI Taxonomy" id="395010"/>
    <lineage>
        <taxon>Eukaryota</taxon>
        <taxon>Fungi</taxon>
        <taxon>Dikarya</taxon>
        <taxon>Ascomycota</taxon>
        <taxon>Pezizomycotina</taxon>
        <taxon>Dothideomycetes</taxon>
        <taxon>Dothideomycetidae</taxon>
        <taxon>Mycosphaerellales</taxon>
        <taxon>Mycosphaerellaceae</taxon>
        <taxon>Zasmidium</taxon>
    </lineage>
</organism>
<reference evidence="3 4" key="1">
    <citation type="journal article" date="2023" name="G3 (Bethesda)">
        <title>A chromosome-level genome assembly of Zasmidium syzygii isolated from banana leaves.</title>
        <authorList>
            <person name="van Westerhoven A.C."/>
            <person name="Mehrabi R."/>
            <person name="Talebi R."/>
            <person name="Steentjes M.B.F."/>
            <person name="Corcolon B."/>
            <person name="Chong P.A."/>
            <person name="Kema G.H.J."/>
            <person name="Seidl M.F."/>
        </authorList>
    </citation>
    <scope>NUCLEOTIDE SEQUENCE [LARGE SCALE GENOMIC DNA]</scope>
    <source>
        <strain evidence="3 4">P124</strain>
    </source>
</reference>
<keyword evidence="4" id="KW-1185">Reference proteome</keyword>
<dbReference type="InterPro" id="IPR000639">
    <property type="entry name" value="Epox_hydrolase-like"/>
</dbReference>
<evidence type="ECO:0000256" key="1">
    <source>
        <dbReference type="ARBA" id="ARBA00022801"/>
    </source>
</evidence>
<dbReference type="PANTHER" id="PTHR42977">
    <property type="entry name" value="HYDROLASE-RELATED"/>
    <property type="match status" value="1"/>
</dbReference>
<name>A0ABR0EAB2_ZASCE</name>
<feature type="domain" description="AB hydrolase-1" evidence="2">
    <location>
        <begin position="48"/>
        <end position="303"/>
    </location>
</feature>